<evidence type="ECO:0000313" key="4">
    <source>
        <dbReference type="EMBL" id="MCU6798801.1"/>
    </source>
</evidence>
<dbReference type="PROSITE" id="PS51186">
    <property type="entry name" value="GNAT"/>
    <property type="match status" value="1"/>
</dbReference>
<sequence length="148" mass="17463">MEETLEIRYVRPEDKAFWYSLDRHLPEEEFDKKTAGQRGYVLLAEGQRAGILRYNLFWDNTPFCTLLYIDPRFQRKGFGRRLIEHWENDMRARGFGMLLTSTQVDEEAQHFYRKLGYKDCGGLVVDIPGYEQPMELFLAKGIGKHSSF</sequence>
<organism evidence="4 5">
    <name type="scientific">Alitiscatomonas aceti</name>
    <dbReference type="NCBI Taxonomy" id="2981724"/>
    <lineage>
        <taxon>Bacteria</taxon>
        <taxon>Bacillati</taxon>
        <taxon>Bacillota</taxon>
        <taxon>Clostridia</taxon>
        <taxon>Lachnospirales</taxon>
        <taxon>Lachnospiraceae</taxon>
        <taxon>Alitiscatomonas</taxon>
    </lineage>
</organism>
<keyword evidence="5" id="KW-1185">Reference proteome</keyword>
<keyword evidence="2" id="KW-0012">Acyltransferase</keyword>
<dbReference type="PANTHER" id="PTHR43877">
    <property type="entry name" value="AMINOALKYLPHOSPHONATE N-ACETYLTRANSFERASE-RELATED-RELATED"/>
    <property type="match status" value="1"/>
</dbReference>
<dbReference type="InterPro" id="IPR000182">
    <property type="entry name" value="GNAT_dom"/>
</dbReference>
<accession>A0ABT2UXD3</accession>
<reference evidence="4 5" key="1">
    <citation type="journal article" date="2021" name="ISME Commun">
        <title>Automated analysis of genomic sequences facilitates high-throughput and comprehensive description of bacteria.</title>
        <authorList>
            <person name="Hitch T.C.A."/>
        </authorList>
    </citation>
    <scope>NUCLEOTIDE SEQUENCE [LARGE SCALE GENOMIC DNA]</scope>
    <source>
        <strain evidence="5">f_CCE</strain>
    </source>
</reference>
<protein>
    <submittedName>
        <fullName evidence="4">GNAT family N-acetyltransferase</fullName>
    </submittedName>
</protein>
<evidence type="ECO:0000313" key="5">
    <source>
        <dbReference type="Proteomes" id="UP001652395"/>
    </source>
</evidence>
<dbReference type="Proteomes" id="UP001652395">
    <property type="component" value="Unassembled WGS sequence"/>
</dbReference>
<dbReference type="InterPro" id="IPR016181">
    <property type="entry name" value="Acyl_CoA_acyltransferase"/>
</dbReference>
<keyword evidence="1" id="KW-0808">Transferase</keyword>
<comment type="caution">
    <text evidence="4">The sequence shown here is derived from an EMBL/GenBank/DDBJ whole genome shotgun (WGS) entry which is preliminary data.</text>
</comment>
<dbReference type="Pfam" id="PF00583">
    <property type="entry name" value="Acetyltransf_1"/>
    <property type="match status" value="1"/>
</dbReference>
<proteinExistence type="predicted"/>
<evidence type="ECO:0000256" key="1">
    <source>
        <dbReference type="ARBA" id="ARBA00022679"/>
    </source>
</evidence>
<evidence type="ECO:0000256" key="2">
    <source>
        <dbReference type="ARBA" id="ARBA00023315"/>
    </source>
</evidence>
<feature type="domain" description="N-acetyltransferase" evidence="3">
    <location>
        <begin position="5"/>
        <end position="139"/>
    </location>
</feature>
<evidence type="ECO:0000259" key="3">
    <source>
        <dbReference type="PROSITE" id="PS51186"/>
    </source>
</evidence>
<dbReference type="SUPFAM" id="SSF55729">
    <property type="entry name" value="Acyl-CoA N-acyltransferases (Nat)"/>
    <property type="match status" value="1"/>
</dbReference>
<gene>
    <name evidence="4" type="ORF">OCV69_02410</name>
</gene>
<dbReference type="Gene3D" id="3.40.630.30">
    <property type="match status" value="1"/>
</dbReference>
<dbReference type="InterPro" id="IPR050832">
    <property type="entry name" value="Bact_Acetyltransf"/>
</dbReference>
<dbReference type="CDD" id="cd04301">
    <property type="entry name" value="NAT_SF"/>
    <property type="match status" value="1"/>
</dbReference>
<name>A0ABT2UXD3_9FIRM</name>
<dbReference type="EMBL" id="JAOQJF010000003">
    <property type="protein sequence ID" value="MCU6798801.1"/>
    <property type="molecule type" value="Genomic_DNA"/>
</dbReference>
<dbReference type="RefSeq" id="WP_158357329.1">
    <property type="nucleotide sequence ID" value="NZ_JAOQJF010000003.1"/>
</dbReference>